<evidence type="ECO:0000256" key="2">
    <source>
        <dbReference type="ARBA" id="ARBA00022723"/>
    </source>
</evidence>
<dbReference type="EMBL" id="CP002104">
    <property type="protein sequence ID" value="ADP39243.1"/>
    <property type="molecule type" value="Genomic_DNA"/>
</dbReference>
<dbReference type="InterPro" id="IPR011877">
    <property type="entry name" value="Ribokinase"/>
</dbReference>
<feature type="domain" description="Carbohydrate kinase PfkB" evidence="10">
    <location>
        <begin position="33"/>
        <end position="336"/>
    </location>
</feature>
<organism evidence="11 12">
    <name type="scientific">Gardnerella vaginalis (strain ATCC 14019 / 317)</name>
    <dbReference type="NCBI Taxonomy" id="525284"/>
    <lineage>
        <taxon>Bacteria</taxon>
        <taxon>Bacillati</taxon>
        <taxon>Actinomycetota</taxon>
        <taxon>Actinomycetes</taxon>
        <taxon>Bifidobacteriales</taxon>
        <taxon>Bifidobacteriaceae</taxon>
        <taxon>Gardnerella</taxon>
    </lineage>
</organism>
<accession>E3D773</accession>
<evidence type="ECO:0000259" key="10">
    <source>
        <dbReference type="Pfam" id="PF00294"/>
    </source>
</evidence>
<protein>
    <recommendedName>
        <fullName evidence="9">Ribokinase</fullName>
        <shortName evidence="9">RK</shortName>
        <ecNumber evidence="9">2.7.1.15</ecNumber>
    </recommendedName>
</protein>
<dbReference type="GO" id="GO:0005524">
    <property type="term" value="F:ATP binding"/>
    <property type="evidence" value="ECO:0007669"/>
    <property type="project" value="UniProtKB-UniRule"/>
</dbReference>
<feature type="binding site" evidence="9">
    <location>
        <position position="330"/>
    </location>
    <ligand>
        <name>K(+)</name>
        <dbReference type="ChEBI" id="CHEBI:29103"/>
    </ligand>
</feature>
<keyword evidence="9" id="KW-0963">Cytoplasm</keyword>
<dbReference type="GO" id="GO:0005829">
    <property type="term" value="C:cytosol"/>
    <property type="evidence" value="ECO:0007669"/>
    <property type="project" value="TreeGrafter"/>
</dbReference>
<keyword evidence="6 9" id="KW-0460">Magnesium</keyword>
<dbReference type="UniPathway" id="UPA00916">
    <property type="reaction ID" value="UER00889"/>
</dbReference>
<dbReference type="KEGG" id="gvg:HMPREF0421_21161"/>
<feature type="binding site" evidence="9">
    <location>
        <position position="336"/>
    </location>
    <ligand>
        <name>K(+)</name>
        <dbReference type="ChEBI" id="CHEBI:29103"/>
    </ligand>
</feature>
<evidence type="ECO:0000256" key="8">
    <source>
        <dbReference type="ARBA" id="ARBA00023277"/>
    </source>
</evidence>
<gene>
    <name evidence="9" type="primary">rbsK</name>
    <name evidence="11" type="ordered locus">HMPREF0421_21161</name>
</gene>
<keyword evidence="5 9" id="KW-0067">ATP-binding</keyword>
<dbReference type="HOGENOM" id="CLU_027634_2_1_11"/>
<evidence type="ECO:0000256" key="4">
    <source>
        <dbReference type="ARBA" id="ARBA00022777"/>
    </source>
</evidence>
<dbReference type="AlphaFoldDB" id="E3D773"/>
<feature type="binding site" evidence="9">
    <location>
        <position position="327"/>
    </location>
    <ligand>
        <name>K(+)</name>
        <dbReference type="ChEBI" id="CHEBI:29103"/>
    </ligand>
</feature>
<dbReference type="InterPro" id="IPR011611">
    <property type="entry name" value="PfkB_dom"/>
</dbReference>
<feature type="binding site" evidence="9">
    <location>
        <position position="293"/>
    </location>
    <ligand>
        <name>K(+)</name>
        <dbReference type="ChEBI" id="CHEBI:29103"/>
    </ligand>
</feature>
<evidence type="ECO:0000313" key="11">
    <source>
        <dbReference type="EMBL" id="ADP39243.1"/>
    </source>
</evidence>
<comment type="cofactor">
    <cofactor evidence="9">
        <name>Mg(2+)</name>
        <dbReference type="ChEBI" id="CHEBI:18420"/>
    </cofactor>
    <text evidence="9">Requires a divalent cation, most likely magnesium in vivo, as an electrophilic catalyst to aid phosphoryl group transfer. It is the chelate of the metal and the nucleotide that is the actual substrate.</text>
</comment>
<feature type="binding site" evidence="9">
    <location>
        <position position="291"/>
    </location>
    <ligand>
        <name>K(+)</name>
        <dbReference type="ChEBI" id="CHEBI:29103"/>
    </ligand>
</feature>
<comment type="caution">
    <text evidence="9">Lacks conserved residue(s) required for the propagation of feature annotation.</text>
</comment>
<dbReference type="SUPFAM" id="SSF53613">
    <property type="entry name" value="Ribokinase-like"/>
    <property type="match status" value="1"/>
</dbReference>
<keyword evidence="8 9" id="KW-0119">Carbohydrate metabolism</keyword>
<dbReference type="CDD" id="cd01174">
    <property type="entry name" value="ribokinase"/>
    <property type="match status" value="1"/>
</dbReference>
<dbReference type="GO" id="GO:0004747">
    <property type="term" value="F:ribokinase activity"/>
    <property type="evidence" value="ECO:0007669"/>
    <property type="project" value="UniProtKB-UniRule"/>
</dbReference>
<evidence type="ECO:0000256" key="7">
    <source>
        <dbReference type="ARBA" id="ARBA00022958"/>
    </source>
</evidence>
<feature type="active site" description="Proton acceptor" evidence="9">
    <location>
        <position position="297"/>
    </location>
</feature>
<dbReference type="Proteomes" id="UP000001453">
    <property type="component" value="Chromosome"/>
</dbReference>
<sequence>MNIYERVSMIEKTTPLSNENLANALKKIGESQNHVAVLGSMNADYTIVADRLPNPGETVNGSDLRVLPGGKSGNQAVSAAKIGANVQMFGAVGSDENAEFLLNTLESAGVDTSKILRVEGIKSGATVITVDAKAGENTIVYAPGSNAKVSVEYISQEDVKKAISSASVLGLCLESPMETVTEAAKIARTAGVKVLLNNSPFVNTLPSDLIENASILLVNEHEMAQLLKIHEPEDGNWDDFDWFDAARIMHEYGFDEAVVTLGAEGSVVLDYNAEDGKKAVRICPQKVSAVDTTGCGDAFMGTVLAGLAAGFSLAQSAQVATYVSAYAATGFGAQSSYGSAQQVVRAFE</sequence>
<comment type="catalytic activity">
    <reaction evidence="9">
        <text>D-ribose + ATP = D-ribose 5-phosphate + ADP + H(+)</text>
        <dbReference type="Rhea" id="RHEA:13697"/>
        <dbReference type="ChEBI" id="CHEBI:15378"/>
        <dbReference type="ChEBI" id="CHEBI:30616"/>
        <dbReference type="ChEBI" id="CHEBI:47013"/>
        <dbReference type="ChEBI" id="CHEBI:78346"/>
        <dbReference type="ChEBI" id="CHEBI:456216"/>
        <dbReference type="EC" id="2.7.1.15"/>
    </reaction>
</comment>
<proteinExistence type="inferred from homology"/>
<name>E3D773_GARV3</name>
<comment type="function">
    <text evidence="9">Catalyzes the phosphorylation of ribose at O-5 in a reaction requiring ATP and magnesium. The resulting D-ribose-5-phosphate can then be used either for sythesis of nucleotides, histidine, and tryptophan, or as a component of the pentose phosphate pathway.</text>
</comment>
<feature type="binding site" evidence="9">
    <location>
        <begin position="70"/>
        <end position="74"/>
    </location>
    <ligand>
        <name>substrate</name>
    </ligand>
</feature>
<evidence type="ECO:0000256" key="1">
    <source>
        <dbReference type="ARBA" id="ARBA00022679"/>
    </source>
</evidence>
<evidence type="ECO:0000313" key="12">
    <source>
        <dbReference type="Proteomes" id="UP000001453"/>
    </source>
</evidence>
<reference evidence="11 12" key="1">
    <citation type="journal article" date="2010" name="PLoS ONE">
        <title>Comparative genomics of Gardnerella vaginalis strains reveals substantial differences in metabolic and virulence potential.</title>
        <authorList>
            <person name="Yeoman C.J."/>
            <person name="Yildirim S."/>
            <person name="Thomas S.M."/>
            <person name="Durkin A.S."/>
            <person name="Torralba M."/>
            <person name="Sutton G."/>
            <person name="Buhay C.J."/>
            <person name="Ding Y."/>
            <person name="Dugan-Rocha S.P."/>
            <person name="Muzny D.M."/>
            <person name="Qin X."/>
            <person name="Gibbs R.A."/>
            <person name="Leigh S.R."/>
            <person name="Stumpf R."/>
            <person name="White B.A."/>
            <person name="Highlander S.K."/>
            <person name="Nelson K.E."/>
            <person name="Wilson B.A."/>
        </authorList>
    </citation>
    <scope>NUCLEOTIDE SEQUENCE [LARGE SCALE GENOMIC DNA]</scope>
    <source>
        <strain evidence="12">ATCC 14019 / 317</strain>
    </source>
</reference>
<evidence type="ECO:0000256" key="9">
    <source>
        <dbReference type="HAMAP-Rule" id="MF_01987"/>
    </source>
</evidence>
<evidence type="ECO:0000256" key="6">
    <source>
        <dbReference type="ARBA" id="ARBA00022842"/>
    </source>
</evidence>
<feature type="binding site" evidence="9">
    <location>
        <begin position="42"/>
        <end position="44"/>
    </location>
    <ligand>
        <name>substrate</name>
    </ligand>
</feature>
<feature type="binding site" evidence="9">
    <location>
        <position position="219"/>
    </location>
    <ligand>
        <name>ATP</name>
        <dbReference type="ChEBI" id="CHEBI:30616"/>
    </ligand>
</feature>
<evidence type="ECO:0000256" key="5">
    <source>
        <dbReference type="ARBA" id="ARBA00022840"/>
    </source>
</evidence>
<comment type="similarity">
    <text evidence="9">Belongs to the carbohydrate kinase PfkB family. Ribokinase subfamily.</text>
</comment>
<dbReference type="Pfam" id="PF00294">
    <property type="entry name" value="PfkB"/>
    <property type="match status" value="1"/>
</dbReference>
<dbReference type="PATRIC" id="fig|525284.18.peg.1142"/>
<evidence type="ECO:0000256" key="3">
    <source>
        <dbReference type="ARBA" id="ARBA00022741"/>
    </source>
</evidence>
<feature type="binding site" evidence="9">
    <location>
        <begin position="260"/>
        <end position="265"/>
    </location>
    <ligand>
        <name>ATP</name>
        <dbReference type="ChEBI" id="CHEBI:30616"/>
    </ligand>
</feature>
<keyword evidence="4 9" id="KW-0418">Kinase</keyword>
<dbReference type="Gene3D" id="3.40.1190.20">
    <property type="match status" value="1"/>
</dbReference>
<dbReference type="PANTHER" id="PTHR10584:SF166">
    <property type="entry name" value="RIBOKINASE"/>
    <property type="match status" value="1"/>
</dbReference>
<dbReference type="InterPro" id="IPR002139">
    <property type="entry name" value="Ribo/fructo_kinase"/>
</dbReference>
<dbReference type="HAMAP" id="MF_01987">
    <property type="entry name" value="Ribokinase"/>
    <property type="match status" value="1"/>
</dbReference>
<comment type="pathway">
    <text evidence="9">Carbohydrate metabolism; D-ribose degradation; D-ribose 5-phosphate from beta-D-ribopyranose: step 2/2.</text>
</comment>
<comment type="subunit">
    <text evidence="9">Homodimer.</text>
</comment>
<dbReference type="GO" id="GO:0019303">
    <property type="term" value="P:D-ribose catabolic process"/>
    <property type="evidence" value="ECO:0007669"/>
    <property type="project" value="UniProtKB-UniRule"/>
</dbReference>
<comment type="activity regulation">
    <text evidence="9">Activated by a monovalent cation that binds near, but not in, the active site. The most likely occupant of the site in vivo is potassium. Ion binding induces a conformational change that may alter substrate affinity.</text>
</comment>
<dbReference type="GO" id="GO:0046872">
    <property type="term" value="F:metal ion binding"/>
    <property type="evidence" value="ECO:0007669"/>
    <property type="project" value="UniProtKB-KW"/>
</dbReference>
<keyword evidence="3 9" id="KW-0547">Nucleotide-binding</keyword>
<dbReference type="EC" id="2.7.1.15" evidence="9"/>
<feature type="binding site" evidence="9">
    <location>
        <position position="332"/>
    </location>
    <ligand>
        <name>K(+)</name>
        <dbReference type="ChEBI" id="CHEBI:29103"/>
    </ligand>
</feature>
<keyword evidence="2 9" id="KW-0479">Metal-binding</keyword>
<dbReference type="OrthoDB" id="9775849at2"/>
<feature type="binding site" evidence="9">
    <location>
        <begin position="296"/>
        <end position="297"/>
    </location>
    <ligand>
        <name>ATP</name>
        <dbReference type="ChEBI" id="CHEBI:30616"/>
    </ligand>
</feature>
<dbReference type="PANTHER" id="PTHR10584">
    <property type="entry name" value="SUGAR KINASE"/>
    <property type="match status" value="1"/>
</dbReference>
<keyword evidence="7 9" id="KW-0630">Potassium</keyword>
<keyword evidence="1 9" id="KW-0808">Transferase</keyword>
<feature type="binding site" evidence="9">
    <location>
        <position position="297"/>
    </location>
    <ligand>
        <name>substrate</name>
    </ligand>
</feature>
<dbReference type="InterPro" id="IPR029056">
    <property type="entry name" value="Ribokinase-like"/>
</dbReference>
<feature type="binding site" evidence="9">
    <location>
        <position position="174"/>
    </location>
    <ligand>
        <name>substrate</name>
    </ligand>
</feature>
<dbReference type="PRINTS" id="PR00990">
    <property type="entry name" value="RIBOKINASE"/>
</dbReference>
<comment type="subcellular location">
    <subcellularLocation>
        <location evidence="9">Cytoplasm</location>
    </subcellularLocation>
</comment>